<dbReference type="RefSeq" id="YP_009398838.1">
    <property type="nucleotide sequence ID" value="NC_035294.1"/>
</dbReference>
<keyword evidence="2" id="KW-0150">Chloroplast</keyword>
<dbReference type="GO" id="GO:0043190">
    <property type="term" value="C:ATP-binding cassette (ABC) transporter complex"/>
    <property type="evidence" value="ECO:0007669"/>
    <property type="project" value="InterPro"/>
</dbReference>
<name>A0A1Z1MQA9_9FLOR</name>
<proteinExistence type="predicted"/>
<geneLocation type="chloroplast" evidence="2"/>
<evidence type="ECO:0000256" key="1">
    <source>
        <dbReference type="SAM" id="Phobius"/>
    </source>
</evidence>
<dbReference type="EMBL" id="MF101450">
    <property type="protein sequence ID" value="ARW68042.1"/>
    <property type="molecule type" value="Genomic_DNA"/>
</dbReference>
<evidence type="ECO:0000313" key="2">
    <source>
        <dbReference type="EMBL" id="ARW68042.1"/>
    </source>
</evidence>
<feature type="transmembrane region" description="Helical" evidence="1">
    <location>
        <begin position="193"/>
        <end position="214"/>
    </location>
</feature>
<dbReference type="GO" id="GO:0005548">
    <property type="term" value="F:phospholipid transporter activity"/>
    <property type="evidence" value="ECO:0007669"/>
    <property type="project" value="TreeGrafter"/>
</dbReference>
<gene>
    <name evidence="2" type="primary">ycf63</name>
</gene>
<keyword evidence="1" id="KW-0812">Transmembrane</keyword>
<dbReference type="Pfam" id="PF02405">
    <property type="entry name" value="MlaE"/>
    <property type="match status" value="1"/>
</dbReference>
<feature type="transmembrane region" description="Helical" evidence="1">
    <location>
        <begin position="163"/>
        <end position="181"/>
    </location>
</feature>
<dbReference type="GeneID" id="33361629"/>
<sequence>MYKVTERIYLVAKIVKYMCNISIYKEIRLSIFIEQLKTVGPESIFIIAITSFFISLVFTLQIVKEFLYLNAADLIGSILSLSFIHELSPVLTSIVIIGKIGSYFTSELATMVLTEQIDALYMLGINPIDYLIIPRILSVVLILPLLNLFSILTSVMSSSFTCFILYNIHPQVFFISVYTSFSFIDIFKSSLKIMIFGFCISIISCVFGVTTRGGSKGVGLSTTSSVVVSLLFVFVLDFLLSYLMFNDKVNLIKI</sequence>
<keyword evidence="1" id="KW-1133">Transmembrane helix</keyword>
<feature type="transmembrane region" description="Helical" evidence="1">
    <location>
        <begin position="75"/>
        <end position="97"/>
    </location>
</feature>
<dbReference type="InterPro" id="IPR030802">
    <property type="entry name" value="Permease_MalE"/>
</dbReference>
<dbReference type="PANTHER" id="PTHR30188">
    <property type="entry name" value="ABC TRANSPORTER PERMEASE PROTEIN-RELATED"/>
    <property type="match status" value="1"/>
</dbReference>
<feature type="transmembrane region" description="Helical" evidence="1">
    <location>
        <begin position="136"/>
        <end position="157"/>
    </location>
</feature>
<keyword evidence="1" id="KW-0472">Membrane</keyword>
<feature type="transmembrane region" description="Helical" evidence="1">
    <location>
        <begin position="44"/>
        <end position="63"/>
    </location>
</feature>
<accession>A0A1Z1MQA9</accession>
<organism evidence="2">
    <name type="scientific">Cliftonaea pectinata</name>
    <dbReference type="NCBI Taxonomy" id="2007206"/>
    <lineage>
        <taxon>Eukaryota</taxon>
        <taxon>Rhodophyta</taxon>
        <taxon>Florideophyceae</taxon>
        <taxon>Rhodymeniophycidae</taxon>
        <taxon>Ceramiales</taxon>
        <taxon>Rhodomelaceae</taxon>
        <taxon>Polyzonieae</taxon>
        <taxon>Cliftonaea</taxon>
    </lineage>
</organism>
<dbReference type="AlphaFoldDB" id="A0A1Z1MQA9"/>
<dbReference type="PANTHER" id="PTHR30188:SF4">
    <property type="entry name" value="PROTEIN TRIGALACTOSYLDIACYLGLYCEROL 1, CHLOROPLASTIC"/>
    <property type="match status" value="1"/>
</dbReference>
<protein>
    <recommendedName>
        <fullName evidence="3">ABC transporter permease</fullName>
    </recommendedName>
</protein>
<evidence type="ECO:0008006" key="3">
    <source>
        <dbReference type="Google" id="ProtNLM"/>
    </source>
</evidence>
<keyword evidence="2" id="KW-0934">Plastid</keyword>
<feature type="transmembrane region" description="Helical" evidence="1">
    <location>
        <begin position="226"/>
        <end position="245"/>
    </location>
</feature>
<reference evidence="2" key="1">
    <citation type="journal article" date="2017" name="J. Phycol.">
        <title>Analysis of chloroplast genomes and a supermatrix inform reclassification of the Rhodomelaceae (Rhodophyta).</title>
        <authorList>
            <person name="Diaz-Tapia P."/>
            <person name="Maggs C.A."/>
            <person name="West J.A."/>
            <person name="Verbruggen H."/>
        </authorList>
    </citation>
    <scope>NUCLEOTIDE SEQUENCE</scope>
    <source>
        <strain evidence="2">PD1561</strain>
    </source>
</reference>